<organism evidence="2 3">
    <name type="scientific">Thalictrum thalictroides</name>
    <name type="common">Rue-anemone</name>
    <name type="synonym">Anemone thalictroides</name>
    <dbReference type="NCBI Taxonomy" id="46969"/>
    <lineage>
        <taxon>Eukaryota</taxon>
        <taxon>Viridiplantae</taxon>
        <taxon>Streptophyta</taxon>
        <taxon>Embryophyta</taxon>
        <taxon>Tracheophyta</taxon>
        <taxon>Spermatophyta</taxon>
        <taxon>Magnoliopsida</taxon>
        <taxon>Ranunculales</taxon>
        <taxon>Ranunculaceae</taxon>
        <taxon>Thalictroideae</taxon>
        <taxon>Thalictrum</taxon>
    </lineage>
</organism>
<comment type="caution">
    <text evidence="2">The sequence shown here is derived from an EMBL/GenBank/DDBJ whole genome shotgun (WGS) entry which is preliminary data.</text>
</comment>
<keyword evidence="3" id="KW-1185">Reference proteome</keyword>
<feature type="transmembrane region" description="Helical" evidence="1">
    <location>
        <begin position="6"/>
        <end position="27"/>
    </location>
</feature>
<accession>A0A7J6W1T7</accession>
<dbReference type="PANTHER" id="PTHR33564">
    <property type="entry name" value="TRANSMEMBRANE PROTEIN"/>
    <property type="match status" value="1"/>
</dbReference>
<evidence type="ECO:0008006" key="4">
    <source>
        <dbReference type="Google" id="ProtNLM"/>
    </source>
</evidence>
<dbReference type="EMBL" id="JABWDY010023259">
    <property type="protein sequence ID" value="KAF5191073.1"/>
    <property type="molecule type" value="Genomic_DNA"/>
</dbReference>
<protein>
    <recommendedName>
        <fullName evidence="4">Transmembrane protein</fullName>
    </recommendedName>
</protein>
<dbReference type="Proteomes" id="UP000554482">
    <property type="component" value="Unassembled WGS sequence"/>
</dbReference>
<dbReference type="OrthoDB" id="1904110at2759"/>
<evidence type="ECO:0000313" key="3">
    <source>
        <dbReference type="Proteomes" id="UP000554482"/>
    </source>
</evidence>
<proteinExistence type="predicted"/>
<sequence>MDSLKGLELMELVAVSGGVVFLVLHFIKRLQKIESDVIIGLNKHQQRKKKVRFADTVVEPSSNNKEYRKHCRVDYRKQLDDKCSS</sequence>
<gene>
    <name evidence="2" type="ORF">FRX31_019342</name>
</gene>
<keyword evidence="1" id="KW-0472">Membrane</keyword>
<evidence type="ECO:0000313" key="2">
    <source>
        <dbReference type="EMBL" id="KAF5191073.1"/>
    </source>
</evidence>
<dbReference type="PANTHER" id="PTHR33564:SF8">
    <property type="entry name" value="TRANSMEMBRANE PROTEIN"/>
    <property type="match status" value="1"/>
</dbReference>
<name>A0A7J6W1T7_THATH</name>
<evidence type="ECO:0000256" key="1">
    <source>
        <dbReference type="SAM" id="Phobius"/>
    </source>
</evidence>
<keyword evidence="1" id="KW-0812">Transmembrane</keyword>
<reference evidence="2 3" key="1">
    <citation type="submission" date="2020-06" db="EMBL/GenBank/DDBJ databases">
        <title>Transcriptomic and genomic resources for Thalictrum thalictroides and T. hernandezii: Facilitating candidate gene discovery in an emerging model plant lineage.</title>
        <authorList>
            <person name="Arias T."/>
            <person name="Riano-Pachon D.M."/>
            <person name="Di Stilio V.S."/>
        </authorList>
    </citation>
    <scope>NUCLEOTIDE SEQUENCE [LARGE SCALE GENOMIC DNA]</scope>
    <source>
        <strain evidence="3">cv. WT478/WT964</strain>
        <tissue evidence="2">Leaves</tissue>
    </source>
</reference>
<dbReference type="AlphaFoldDB" id="A0A7J6W1T7"/>
<keyword evidence="1" id="KW-1133">Transmembrane helix</keyword>